<keyword evidence="1" id="KW-0547">Nucleotide-binding</keyword>
<dbReference type="PANTHER" id="PTHR32071">
    <property type="entry name" value="TRANSCRIPTIONAL REGULATORY PROTEIN"/>
    <property type="match status" value="1"/>
</dbReference>
<dbReference type="PROSITE" id="PS50045">
    <property type="entry name" value="SIGMA54_INTERACT_4"/>
    <property type="match status" value="1"/>
</dbReference>
<dbReference type="SUPFAM" id="SSF46689">
    <property type="entry name" value="Homeodomain-like"/>
    <property type="match status" value="1"/>
</dbReference>
<dbReference type="CDD" id="cd00009">
    <property type="entry name" value="AAA"/>
    <property type="match status" value="1"/>
</dbReference>
<dbReference type="InterPro" id="IPR002197">
    <property type="entry name" value="HTH_Fis"/>
</dbReference>
<evidence type="ECO:0000256" key="1">
    <source>
        <dbReference type="ARBA" id="ARBA00022741"/>
    </source>
</evidence>
<keyword evidence="5" id="KW-0804">Transcription</keyword>
<dbReference type="PANTHER" id="PTHR32071:SF117">
    <property type="entry name" value="PTS-DEPENDENT DIHYDROXYACETONE KINASE OPERON REGULATORY PROTEIN-RELATED"/>
    <property type="match status" value="1"/>
</dbReference>
<dbReference type="InterPro" id="IPR011006">
    <property type="entry name" value="CheY-like_superfamily"/>
</dbReference>
<evidence type="ECO:0000313" key="10">
    <source>
        <dbReference type="Proteomes" id="UP001156903"/>
    </source>
</evidence>
<gene>
    <name evidence="9" type="primary">zraR</name>
    <name evidence="9" type="ORF">GCM10007935_36770</name>
</gene>
<dbReference type="InterPro" id="IPR027417">
    <property type="entry name" value="P-loop_NTPase"/>
</dbReference>
<dbReference type="InterPro" id="IPR003593">
    <property type="entry name" value="AAA+_ATPase"/>
</dbReference>
<evidence type="ECO:0000256" key="4">
    <source>
        <dbReference type="ARBA" id="ARBA00023125"/>
    </source>
</evidence>
<dbReference type="InterPro" id="IPR058031">
    <property type="entry name" value="AAA_lid_NorR"/>
</dbReference>
<dbReference type="RefSeq" id="WP_284308997.1">
    <property type="nucleotide sequence ID" value="NZ_BSPB01000048.1"/>
</dbReference>
<evidence type="ECO:0000259" key="7">
    <source>
        <dbReference type="PROSITE" id="PS50045"/>
    </source>
</evidence>
<dbReference type="Gene3D" id="1.10.8.60">
    <property type="match status" value="1"/>
</dbReference>
<dbReference type="InterPro" id="IPR001789">
    <property type="entry name" value="Sig_transdc_resp-reg_receiver"/>
</dbReference>
<dbReference type="InterPro" id="IPR025944">
    <property type="entry name" value="Sigma_54_int_dom_CS"/>
</dbReference>
<dbReference type="Proteomes" id="UP001156903">
    <property type="component" value="Unassembled WGS sequence"/>
</dbReference>
<dbReference type="PRINTS" id="PR01590">
    <property type="entry name" value="HTHFIS"/>
</dbReference>
<dbReference type="Pfam" id="PF02954">
    <property type="entry name" value="HTH_8"/>
    <property type="match status" value="1"/>
</dbReference>
<comment type="caution">
    <text evidence="9">The sequence shown here is derived from an EMBL/GenBank/DDBJ whole genome shotgun (WGS) entry which is preliminary data.</text>
</comment>
<evidence type="ECO:0000259" key="8">
    <source>
        <dbReference type="PROSITE" id="PS50110"/>
    </source>
</evidence>
<accession>A0ABQ6C9B1</accession>
<organism evidence="9 10">
    <name type="scientific">Hydrogenophaga electricum</name>
    <dbReference type="NCBI Taxonomy" id="1230953"/>
    <lineage>
        <taxon>Bacteria</taxon>
        <taxon>Pseudomonadati</taxon>
        <taxon>Pseudomonadota</taxon>
        <taxon>Betaproteobacteria</taxon>
        <taxon>Burkholderiales</taxon>
        <taxon>Comamonadaceae</taxon>
        <taxon>Hydrogenophaga</taxon>
    </lineage>
</organism>
<evidence type="ECO:0000313" key="9">
    <source>
        <dbReference type="EMBL" id="GLS16237.1"/>
    </source>
</evidence>
<dbReference type="InterPro" id="IPR009057">
    <property type="entry name" value="Homeodomain-like_sf"/>
</dbReference>
<dbReference type="Gene3D" id="3.40.50.300">
    <property type="entry name" value="P-loop containing nucleotide triphosphate hydrolases"/>
    <property type="match status" value="1"/>
</dbReference>
<keyword evidence="10" id="KW-1185">Reference proteome</keyword>
<dbReference type="SUPFAM" id="SSF52172">
    <property type="entry name" value="CheY-like"/>
    <property type="match status" value="1"/>
</dbReference>
<dbReference type="Gene3D" id="1.10.10.60">
    <property type="entry name" value="Homeodomain-like"/>
    <property type="match status" value="1"/>
</dbReference>
<dbReference type="SUPFAM" id="SSF52540">
    <property type="entry name" value="P-loop containing nucleoside triphosphate hydrolases"/>
    <property type="match status" value="1"/>
</dbReference>
<dbReference type="InterPro" id="IPR002078">
    <property type="entry name" value="Sigma_54_int"/>
</dbReference>
<dbReference type="Gene3D" id="3.40.50.2300">
    <property type="match status" value="1"/>
</dbReference>
<dbReference type="SMART" id="SM00382">
    <property type="entry name" value="AAA"/>
    <property type="match status" value="1"/>
</dbReference>
<evidence type="ECO:0000256" key="6">
    <source>
        <dbReference type="PROSITE-ProRule" id="PRU00169"/>
    </source>
</evidence>
<protein>
    <submittedName>
        <fullName evidence="9">Sigma-54-dependent Fis family transcriptional regulator</fullName>
    </submittedName>
</protein>
<dbReference type="EMBL" id="BSPB01000048">
    <property type="protein sequence ID" value="GLS16237.1"/>
    <property type="molecule type" value="Genomic_DNA"/>
</dbReference>
<dbReference type="PROSITE" id="PS00688">
    <property type="entry name" value="SIGMA54_INTERACT_3"/>
    <property type="match status" value="1"/>
</dbReference>
<proteinExistence type="predicted"/>
<evidence type="ECO:0000256" key="3">
    <source>
        <dbReference type="ARBA" id="ARBA00023015"/>
    </source>
</evidence>
<dbReference type="Pfam" id="PF25601">
    <property type="entry name" value="AAA_lid_14"/>
    <property type="match status" value="1"/>
</dbReference>
<keyword evidence="6" id="KW-0597">Phosphoprotein</keyword>
<dbReference type="Pfam" id="PF00072">
    <property type="entry name" value="Response_reg"/>
    <property type="match status" value="1"/>
</dbReference>
<keyword evidence="2" id="KW-0067">ATP-binding</keyword>
<keyword evidence="3" id="KW-0805">Transcription regulation</keyword>
<evidence type="ECO:0000256" key="2">
    <source>
        <dbReference type="ARBA" id="ARBA00022840"/>
    </source>
</evidence>
<feature type="domain" description="Sigma-54 factor interaction" evidence="7">
    <location>
        <begin position="137"/>
        <end position="366"/>
    </location>
</feature>
<name>A0ABQ6C9B1_9BURK</name>
<feature type="modified residue" description="4-aspartylphosphate" evidence="6">
    <location>
        <position position="59"/>
    </location>
</feature>
<keyword evidence="4" id="KW-0238">DNA-binding</keyword>
<reference evidence="10" key="1">
    <citation type="journal article" date="2019" name="Int. J. Syst. Evol. Microbiol.">
        <title>The Global Catalogue of Microorganisms (GCM) 10K type strain sequencing project: providing services to taxonomists for standard genome sequencing and annotation.</title>
        <authorList>
            <consortium name="The Broad Institute Genomics Platform"/>
            <consortium name="The Broad Institute Genome Sequencing Center for Infectious Disease"/>
            <person name="Wu L."/>
            <person name="Ma J."/>
        </authorList>
    </citation>
    <scope>NUCLEOTIDE SEQUENCE [LARGE SCALE GENOMIC DNA]</scope>
    <source>
        <strain evidence="10">NBRC 109341</strain>
    </source>
</reference>
<sequence>MTNAPASGLPVLLIEDDPVLGGALVQRLRLEGFRVEWATTCADALQAMRRARPAFVLSDIRLPDGSGEDLYRQAQPYLGDTPIVFATAFADIGQAVRLVRAGADDYLTKPCDADELVRRIRELASPPAAAAATPTEGFGLSAVTERLAADLRRLAPRDVPVLLRGETGVGKEVAARQLHALSPRAEAPFVAVNCGAIPPELMESQFFGHERGAFTGAHGAHIGFFEEAGTGTLFLDEIGELDPRLQATLLRVLQDGVFRRVGARQDQRFQGRIVAATNADLAERMRAGRFREDLYFRLAVVELPIPPLRERPAEILALAQPFMAQAAERQGLPCPTLSPLAHSALLAHAWPGNVRELRNRIERAVALCDTPVLDAGDLFPERALDPPDVAGDTLANAREQAELAQIERALELSGGRLTEAAQRLGVSRTTLWKRRKRLGGNPDDA</sequence>
<dbReference type="PROSITE" id="PS50110">
    <property type="entry name" value="RESPONSE_REGULATORY"/>
    <property type="match status" value="1"/>
</dbReference>
<dbReference type="SMART" id="SM00448">
    <property type="entry name" value="REC"/>
    <property type="match status" value="1"/>
</dbReference>
<evidence type="ECO:0000256" key="5">
    <source>
        <dbReference type="ARBA" id="ARBA00023163"/>
    </source>
</evidence>
<feature type="domain" description="Response regulatory" evidence="8">
    <location>
        <begin position="10"/>
        <end position="124"/>
    </location>
</feature>
<dbReference type="Pfam" id="PF00158">
    <property type="entry name" value="Sigma54_activat"/>
    <property type="match status" value="1"/>
</dbReference>